<evidence type="ECO:0000256" key="2">
    <source>
        <dbReference type="ARBA" id="ARBA00022606"/>
    </source>
</evidence>
<comment type="similarity">
    <text evidence="10">Belongs to the insect chemoreceptor superfamily. Heteromeric odorant receptor channel (TC 1.A.69) family. Or2a subfamily.</text>
</comment>
<reference evidence="13 14" key="1">
    <citation type="submission" date="2024-05" db="EMBL/GenBank/DDBJ databases">
        <title>The nuclear and mitochondrial genome assemblies of Tetragonisca angustula (Apidae: Meliponini), a tiny yet remarkable pollinator in the Neotropics.</title>
        <authorList>
            <person name="Ferrari R."/>
            <person name="Ricardo P.C."/>
            <person name="Dias F.C."/>
            <person name="Araujo N.S."/>
            <person name="Soares D.O."/>
            <person name="Zhou Q.-S."/>
            <person name="Zhu C.-D."/>
            <person name="Coutinho L."/>
            <person name="Airas M.C."/>
            <person name="Batista T.M."/>
        </authorList>
    </citation>
    <scope>NUCLEOTIDE SEQUENCE [LARGE SCALE GENOMIC DNA]</scope>
    <source>
        <strain evidence="13">ASF017062</strain>
        <tissue evidence="13">Abdomen</tissue>
    </source>
</reference>
<evidence type="ECO:0000256" key="7">
    <source>
        <dbReference type="ARBA" id="ARBA00023170"/>
    </source>
</evidence>
<comment type="subcellular location">
    <subcellularLocation>
        <location evidence="12">Cell membrane</location>
        <topology evidence="12">Multi-pass membrane protein</topology>
    </subcellularLocation>
    <subcellularLocation>
        <location evidence="1">Membrane</location>
        <topology evidence="1">Multi-pass membrane protein</topology>
    </subcellularLocation>
</comment>
<evidence type="ECO:0000256" key="4">
    <source>
        <dbReference type="ARBA" id="ARBA00022725"/>
    </source>
</evidence>
<proteinExistence type="inferred from homology"/>
<evidence type="ECO:0000256" key="1">
    <source>
        <dbReference type="ARBA" id="ARBA00004141"/>
    </source>
</evidence>
<gene>
    <name evidence="13" type="ORF">QLX08_001220</name>
</gene>
<feature type="transmembrane region" description="Helical" evidence="12">
    <location>
        <begin position="176"/>
        <end position="202"/>
    </location>
</feature>
<dbReference type="GO" id="GO:0007165">
    <property type="term" value="P:signal transduction"/>
    <property type="evidence" value="ECO:0007669"/>
    <property type="project" value="UniProtKB-KW"/>
</dbReference>
<dbReference type="EMBL" id="JAWNGG020000015">
    <property type="protein sequence ID" value="KAK9309041.1"/>
    <property type="molecule type" value="Genomic_DNA"/>
</dbReference>
<evidence type="ECO:0000256" key="9">
    <source>
        <dbReference type="ARBA" id="ARBA00037764"/>
    </source>
</evidence>
<evidence type="ECO:0000256" key="8">
    <source>
        <dbReference type="ARBA" id="ARBA00023224"/>
    </source>
</evidence>
<dbReference type="InterPro" id="IPR004117">
    <property type="entry name" value="7tm6_olfct_rcpt"/>
</dbReference>
<dbReference type="PROSITE" id="PS51257">
    <property type="entry name" value="PROKAR_LIPOPROTEIN"/>
    <property type="match status" value="1"/>
</dbReference>
<evidence type="ECO:0000256" key="10">
    <source>
        <dbReference type="ARBA" id="ARBA00037946"/>
    </source>
</evidence>
<organism evidence="13 14">
    <name type="scientific">Tetragonisca angustula</name>
    <dbReference type="NCBI Taxonomy" id="166442"/>
    <lineage>
        <taxon>Eukaryota</taxon>
        <taxon>Metazoa</taxon>
        <taxon>Ecdysozoa</taxon>
        <taxon>Arthropoda</taxon>
        <taxon>Hexapoda</taxon>
        <taxon>Insecta</taxon>
        <taxon>Pterygota</taxon>
        <taxon>Neoptera</taxon>
        <taxon>Endopterygota</taxon>
        <taxon>Hymenoptera</taxon>
        <taxon>Apocrita</taxon>
        <taxon>Aculeata</taxon>
        <taxon>Apoidea</taxon>
        <taxon>Anthophila</taxon>
        <taxon>Apidae</taxon>
        <taxon>Tetragonisca</taxon>
    </lineage>
</organism>
<keyword evidence="3 12" id="KW-0812">Transmembrane</keyword>
<evidence type="ECO:0000256" key="11">
    <source>
        <dbReference type="ARBA" id="ARBA00038679"/>
    </source>
</evidence>
<keyword evidence="5 12" id="KW-1133">Transmembrane helix</keyword>
<feature type="transmembrane region" description="Helical" evidence="12">
    <location>
        <begin position="67"/>
        <end position="85"/>
    </location>
</feature>
<dbReference type="PANTHER" id="PTHR21137">
    <property type="entry name" value="ODORANT RECEPTOR"/>
    <property type="match status" value="1"/>
</dbReference>
<keyword evidence="4 12" id="KW-0552">Olfaction</keyword>
<keyword evidence="2 12" id="KW-0716">Sensory transduction</keyword>
<accession>A0AAW1AIY3</accession>
<name>A0AAW1AIY3_9HYME</name>
<keyword evidence="6 12" id="KW-0472">Membrane</keyword>
<evidence type="ECO:0000256" key="12">
    <source>
        <dbReference type="RuleBase" id="RU351113"/>
    </source>
</evidence>
<evidence type="ECO:0000256" key="5">
    <source>
        <dbReference type="ARBA" id="ARBA00022989"/>
    </source>
</evidence>
<protein>
    <recommendedName>
        <fullName evidence="12">Odorant receptor</fullName>
    </recommendedName>
</protein>
<evidence type="ECO:0000313" key="13">
    <source>
        <dbReference type="EMBL" id="KAK9309041.1"/>
    </source>
</evidence>
<keyword evidence="8 12" id="KW-0807">Transducer</keyword>
<feature type="transmembrane region" description="Helical" evidence="12">
    <location>
        <begin position="246"/>
        <end position="265"/>
    </location>
</feature>
<comment type="subunit">
    <text evidence="11">Interacts with Orco. Complexes exist early in the endomembrane system in olfactory sensory neurons (OSNs), coupling these complexes to the conserved ciliary trafficking pathway.</text>
</comment>
<dbReference type="Pfam" id="PF02949">
    <property type="entry name" value="7tm_6"/>
    <property type="match status" value="1"/>
</dbReference>
<evidence type="ECO:0000256" key="3">
    <source>
        <dbReference type="ARBA" id="ARBA00022692"/>
    </source>
</evidence>
<comment type="caution">
    <text evidence="12">Lacks conserved residue(s) required for the propagation of feature annotation.</text>
</comment>
<keyword evidence="14" id="KW-1185">Reference proteome</keyword>
<dbReference type="GO" id="GO:0005886">
    <property type="term" value="C:plasma membrane"/>
    <property type="evidence" value="ECO:0007669"/>
    <property type="project" value="UniProtKB-SubCell"/>
</dbReference>
<feature type="transmembrane region" description="Helical" evidence="12">
    <location>
        <begin position="29"/>
        <end position="55"/>
    </location>
</feature>
<dbReference type="PANTHER" id="PTHR21137:SF37">
    <property type="entry name" value="ODORANT RECEPTOR 46A, ISOFORM B-RELATED"/>
    <property type="match status" value="1"/>
</dbReference>
<dbReference type="Proteomes" id="UP001432146">
    <property type="component" value="Unassembled WGS sequence"/>
</dbReference>
<keyword evidence="7 12" id="KW-0675">Receptor</keyword>
<feature type="transmembrane region" description="Helical" evidence="12">
    <location>
        <begin position="277"/>
        <end position="294"/>
    </location>
</feature>
<dbReference type="GO" id="GO:0004984">
    <property type="term" value="F:olfactory receptor activity"/>
    <property type="evidence" value="ECO:0007669"/>
    <property type="project" value="InterPro"/>
</dbReference>
<evidence type="ECO:0000313" key="14">
    <source>
        <dbReference type="Proteomes" id="UP001432146"/>
    </source>
</evidence>
<comment type="caution">
    <text evidence="13">The sequence shown here is derived from an EMBL/GenBank/DDBJ whole genome shotgun (WGS) entry which is preliminary data.</text>
</comment>
<feature type="transmembrane region" description="Helical" evidence="12">
    <location>
        <begin position="124"/>
        <end position="144"/>
    </location>
</feature>
<sequence length="371" mass="42999">MSVLRPAFNILVVCGCWMPSSCRTSHGKLFYTLHMMFVILLLYSFCVSQLLNVMLNVNTADELSDSLYMFIASVLSCCKIFALLINRQTIGVLSRQLEEEPCKPVDTQEITIQKKFDRSIGSITIYYTIMVMLTVACMILFSFLTDFSNLELAYRAWLPFNYSVPNYYYMAYAHQIVALIGTALVNVACDVLVCGLFVHVCCQQEILKHRIKRLTKQSRPDIGEIVRFHNYLYRYTSIIQKKFKEIIGIQLFSSTLVVCFILYQLSNTPINSKYMEFILYLACMMTQVFFYCWYGNQLKLKSVEVVDAIFEMDWVSLDNDTKKCLINVIRRGMSPIELTCAYVFTMDLKTFVSILKMSYSAYNLLQRKKES</sequence>
<evidence type="ECO:0000256" key="6">
    <source>
        <dbReference type="ARBA" id="ARBA00023136"/>
    </source>
</evidence>
<dbReference type="AlphaFoldDB" id="A0AAW1AIY3"/>
<comment type="function">
    <text evidence="9">Odorant receptor which mediates acceptance or avoidance behavior, depending on its substrates. The odorant receptor repertoire encodes a large collection of odor stimuli that vary widely in identity, intensity, and duration. May form a complex with Orco to form odorant-sensing units, providing sensitive and prolonged odorant signaling and calcium permeability.</text>
</comment>
<dbReference type="GO" id="GO:0005549">
    <property type="term" value="F:odorant binding"/>
    <property type="evidence" value="ECO:0007669"/>
    <property type="project" value="InterPro"/>
</dbReference>